<proteinExistence type="predicted"/>
<feature type="domain" description="Rhodanese" evidence="1">
    <location>
        <begin position="26"/>
        <end position="110"/>
    </location>
</feature>
<dbReference type="PROSITE" id="PS50206">
    <property type="entry name" value="RHODANESE_3"/>
    <property type="match status" value="1"/>
</dbReference>
<name>A0A7C3Z044_9BACT</name>
<dbReference type="InterPro" id="IPR009078">
    <property type="entry name" value="Ferritin-like_SF"/>
</dbReference>
<dbReference type="InterPro" id="IPR036873">
    <property type="entry name" value="Rhodanese-like_dom_sf"/>
</dbReference>
<dbReference type="InterPro" id="IPR050229">
    <property type="entry name" value="GlpE_sulfurtransferase"/>
</dbReference>
<evidence type="ECO:0000313" key="2">
    <source>
        <dbReference type="EMBL" id="HGF35204.1"/>
    </source>
</evidence>
<organism evidence="2">
    <name type="scientific">Desulfobacca acetoxidans</name>
    <dbReference type="NCBI Taxonomy" id="60893"/>
    <lineage>
        <taxon>Bacteria</taxon>
        <taxon>Pseudomonadati</taxon>
        <taxon>Thermodesulfobacteriota</taxon>
        <taxon>Desulfobaccia</taxon>
        <taxon>Desulfobaccales</taxon>
        <taxon>Desulfobaccaceae</taxon>
        <taxon>Desulfobacca</taxon>
    </lineage>
</organism>
<sequence>MQLKKLFTPVESLEADRARQYIDEHKEGTYTLLDVRQPWEYEEDHLPGAKLVPLGDLKEGTRELDPEKPTLVYCAVGGRSRVAAQLLSGRGFKEVYNLSGGIKAFRGAKAGGPQELNLELVRGDESPEEMLKLAFGLERALEIFYEKSRDAAQDKDLIDIFVKLGHVEELHKQKVYAHYTALVPNAPSMAAFQADREPEIMEGGFRLKEFLAANQPWLKSVREVLELAMMLETQALDLYLRFADKSREDETKQVLFILADEEKAHLKSLSRLLDEKR</sequence>
<dbReference type="SMART" id="SM00450">
    <property type="entry name" value="RHOD"/>
    <property type="match status" value="1"/>
</dbReference>
<dbReference type="Gene3D" id="3.40.250.10">
    <property type="entry name" value="Rhodanese-like domain"/>
    <property type="match status" value="1"/>
</dbReference>
<dbReference type="GO" id="GO:0004792">
    <property type="term" value="F:thiosulfate-cyanide sulfurtransferase activity"/>
    <property type="evidence" value="ECO:0007669"/>
    <property type="project" value="InterPro"/>
</dbReference>
<dbReference type="SUPFAM" id="SSF47240">
    <property type="entry name" value="Ferritin-like"/>
    <property type="match status" value="1"/>
</dbReference>
<dbReference type="PROSITE" id="PS00380">
    <property type="entry name" value="RHODANESE_1"/>
    <property type="match status" value="1"/>
</dbReference>
<dbReference type="CDD" id="cd00158">
    <property type="entry name" value="RHOD"/>
    <property type="match status" value="1"/>
</dbReference>
<dbReference type="PANTHER" id="PTHR43031">
    <property type="entry name" value="FAD-DEPENDENT OXIDOREDUCTASE"/>
    <property type="match status" value="1"/>
</dbReference>
<protein>
    <submittedName>
        <fullName evidence="2">Sulfurtransferase</fullName>
    </submittedName>
</protein>
<comment type="caution">
    <text evidence="2">The sequence shown here is derived from an EMBL/GenBank/DDBJ whole genome shotgun (WGS) entry which is preliminary data.</text>
</comment>
<evidence type="ECO:0000259" key="1">
    <source>
        <dbReference type="PROSITE" id="PS50206"/>
    </source>
</evidence>
<gene>
    <name evidence="2" type="ORF">ENW96_12635</name>
</gene>
<dbReference type="AlphaFoldDB" id="A0A7C3Z044"/>
<dbReference type="CDD" id="cd01045">
    <property type="entry name" value="Ferritin_like_AB"/>
    <property type="match status" value="1"/>
</dbReference>
<keyword evidence="2" id="KW-0808">Transferase</keyword>
<dbReference type="PANTHER" id="PTHR43031:SF1">
    <property type="entry name" value="PYRIDINE NUCLEOTIDE-DISULPHIDE OXIDOREDUCTASE"/>
    <property type="match status" value="1"/>
</dbReference>
<dbReference type="SUPFAM" id="SSF52821">
    <property type="entry name" value="Rhodanese/Cell cycle control phosphatase"/>
    <property type="match status" value="1"/>
</dbReference>
<dbReference type="EMBL" id="DTMF01000307">
    <property type="protein sequence ID" value="HGF35204.1"/>
    <property type="molecule type" value="Genomic_DNA"/>
</dbReference>
<accession>A0A7C3Z044</accession>
<dbReference type="InterPro" id="IPR001763">
    <property type="entry name" value="Rhodanese-like_dom"/>
</dbReference>
<dbReference type="Gene3D" id="1.20.1260.10">
    <property type="match status" value="1"/>
</dbReference>
<dbReference type="Pfam" id="PF00581">
    <property type="entry name" value="Rhodanese"/>
    <property type="match status" value="1"/>
</dbReference>
<reference evidence="2" key="1">
    <citation type="journal article" date="2020" name="mSystems">
        <title>Genome- and Community-Level Interaction Insights into Carbon Utilization and Element Cycling Functions of Hydrothermarchaeota in Hydrothermal Sediment.</title>
        <authorList>
            <person name="Zhou Z."/>
            <person name="Liu Y."/>
            <person name="Xu W."/>
            <person name="Pan J."/>
            <person name="Luo Z.H."/>
            <person name="Li M."/>
        </authorList>
    </citation>
    <scope>NUCLEOTIDE SEQUENCE [LARGE SCALE GENOMIC DNA]</scope>
    <source>
        <strain evidence="2">SpSt-897</strain>
    </source>
</reference>
<dbReference type="InterPro" id="IPR001307">
    <property type="entry name" value="Thiosulphate_STrfase_CS"/>
</dbReference>
<dbReference type="InterPro" id="IPR012347">
    <property type="entry name" value="Ferritin-like"/>
</dbReference>